<dbReference type="SUPFAM" id="SSF55464">
    <property type="entry name" value="Origin of replication-binding domain, RBD-like"/>
    <property type="match status" value="1"/>
</dbReference>
<comment type="caution">
    <text evidence="2">The sequence shown here is derived from an EMBL/GenBank/DDBJ whole genome shotgun (WGS) entry which is preliminary data.</text>
</comment>
<evidence type="ECO:0000313" key="2">
    <source>
        <dbReference type="EMBL" id="GAA4661549.1"/>
    </source>
</evidence>
<dbReference type="EMBL" id="BAABIB010000120">
    <property type="protein sequence ID" value="GAA4661549.1"/>
    <property type="molecule type" value="Genomic_DNA"/>
</dbReference>
<feature type="domain" description="TrwC relaxase" evidence="1">
    <location>
        <begin position="15"/>
        <end position="125"/>
    </location>
</feature>
<evidence type="ECO:0000313" key="3">
    <source>
        <dbReference type="Proteomes" id="UP001500192"/>
    </source>
</evidence>
<protein>
    <recommendedName>
        <fullName evidence="1">TrwC relaxase domain-containing protein</fullName>
    </recommendedName>
</protein>
<name>A0ABP8VG98_9PSEU</name>
<proteinExistence type="predicted"/>
<evidence type="ECO:0000259" key="1">
    <source>
        <dbReference type="Pfam" id="PF08751"/>
    </source>
</evidence>
<reference evidence="3" key="1">
    <citation type="journal article" date="2019" name="Int. J. Syst. Evol. Microbiol.">
        <title>The Global Catalogue of Microorganisms (GCM) 10K type strain sequencing project: providing services to taxonomists for standard genome sequencing and annotation.</title>
        <authorList>
            <consortium name="The Broad Institute Genomics Platform"/>
            <consortium name="The Broad Institute Genome Sequencing Center for Infectious Disease"/>
            <person name="Wu L."/>
            <person name="Ma J."/>
        </authorList>
    </citation>
    <scope>NUCLEOTIDE SEQUENCE [LARGE SCALE GENOMIC DNA]</scope>
    <source>
        <strain evidence="3">JCM 18054</strain>
    </source>
</reference>
<dbReference type="Pfam" id="PF08751">
    <property type="entry name" value="TrwC"/>
    <property type="match status" value="1"/>
</dbReference>
<organism evidence="2 3">
    <name type="scientific">Amycolatopsis dongchuanensis</name>
    <dbReference type="NCBI Taxonomy" id="1070866"/>
    <lineage>
        <taxon>Bacteria</taxon>
        <taxon>Bacillati</taxon>
        <taxon>Actinomycetota</taxon>
        <taxon>Actinomycetes</taxon>
        <taxon>Pseudonocardiales</taxon>
        <taxon>Pseudonocardiaceae</taxon>
        <taxon>Amycolatopsis</taxon>
    </lineage>
</organism>
<sequence length="310" mass="34594">MMGLRKLSPGGHEHLTNSVACADRDRRVKPAELLSDHYLSRGYPAGEWFGGGAQALELSGAVTPAQMNALFGEGQHPHADAIEAEMIAGGATAHQAPRATRLGRRFPQYSQLDHLRSTVSQAYKDYNREYDRPVGAPISAEIRAELRRAGSGAGLNPDTVMELVDASAERAAWCAYRIEFRRVTQSRHDPGESRELVRVRVPVLLRQLQDSREDITGVEVALPQRFTFQLRQGTRHQNLDTDLLEQQHTIVLGAQLSERFATHIVDSPDQTSRVSRRLAPVFVLDLLERQIVSNLVISQRRLTSLSEHRS</sequence>
<dbReference type="Proteomes" id="UP001500192">
    <property type="component" value="Unassembled WGS sequence"/>
</dbReference>
<dbReference type="InterPro" id="IPR014862">
    <property type="entry name" value="TrwC"/>
</dbReference>
<gene>
    <name evidence="2" type="ORF">GCM10023214_62320</name>
</gene>
<keyword evidence="3" id="KW-1185">Reference proteome</keyword>
<accession>A0ABP8VG98</accession>